<name>A0A182MFZ4_9DIPT</name>
<dbReference type="AlphaFoldDB" id="A0A182MFZ4"/>
<evidence type="ECO:0000259" key="2">
    <source>
        <dbReference type="PROSITE" id="PS51910"/>
    </source>
</evidence>
<dbReference type="InterPro" id="IPR011583">
    <property type="entry name" value="Chitinase_II/V-like_cat"/>
</dbReference>
<evidence type="ECO:0000256" key="1">
    <source>
        <dbReference type="ARBA" id="ARBA00022729"/>
    </source>
</evidence>
<sequence length="652" mass="71918">MNANEFVLGVCKKKSGLKIIASFGGSVVPSELFAFLTSDDRRRGAFVHNLIEFTLAHGFHGIDLAWLYPAPQERDQYVRLLRDLRLACDRYGLVLTVSVPSRPSVIEVNYPVEKLEKYADYVILSTTEFRKLRKTSFIAPLYSCSPGSSNSIDYHVDRWKMAGLSCGKIVIVVQTMTLTYKLYIQNEYRVGTPALQLKIRPYYKICRKLYSGSLEIWDSNVKSPYAFRDLSWYSYENEKSVKEKVCFVVQQGLGGLAVFYYDEDDPINICGDGQYPLTAIVVAAMQSQYLPPSVITDSQIYHYDSPSMTPLSQMDYRQYSEMNNNKPLVVYVEEKQPHSKAFLPDVANAQSGTQMVPLPAQPASGSFDFTMNDATSPMQLSDPNSANGHSSMERTFYDTESGSDELFIGPYDEIEIGQGVDMALPNAESSVMFSDPVSMPSTVQLFSETVQPQNAQPCKLFSEKSYNHPVVYTPGNRCKGCSTSKPCPHCATSLPSVSHNDCRCKHPGIKIFATGHAPTPATTTTTTTTMAPPVMHFFTFAPATVKPPTCCQGCQQCVKVVATGSVGQGVPNVAGHSLPFPCTTAAPVGPQGHLYSEHSFVSSAPGVQIQAQAVGAQPLVPFAPFEVKLCPHDGILHDPHDRRSYYLCKRGL</sequence>
<dbReference type="EnsemblMetazoa" id="ACUA017370-RA">
    <property type="protein sequence ID" value="ACUA017370-PA"/>
    <property type="gene ID" value="ACUA017370"/>
</dbReference>
<keyword evidence="4" id="KW-1185">Reference proteome</keyword>
<dbReference type="GO" id="GO:0005975">
    <property type="term" value="P:carbohydrate metabolic process"/>
    <property type="evidence" value="ECO:0007669"/>
    <property type="project" value="InterPro"/>
</dbReference>
<dbReference type="InterPro" id="IPR017853">
    <property type="entry name" value="GH"/>
</dbReference>
<dbReference type="InterPro" id="IPR050314">
    <property type="entry name" value="Glycosyl_Hydrlase_18"/>
</dbReference>
<proteinExistence type="predicted"/>
<dbReference type="Pfam" id="PF00704">
    <property type="entry name" value="Glyco_hydro_18"/>
    <property type="match status" value="1"/>
</dbReference>
<dbReference type="InterPro" id="IPR001223">
    <property type="entry name" value="Glyco_hydro18_cat"/>
</dbReference>
<dbReference type="SMART" id="SM00636">
    <property type="entry name" value="Glyco_18"/>
    <property type="match status" value="1"/>
</dbReference>
<dbReference type="PANTHER" id="PTHR11177:SF399">
    <property type="entry name" value="CHITINASE 6, ISOFORM C"/>
    <property type="match status" value="1"/>
</dbReference>
<dbReference type="PROSITE" id="PS51910">
    <property type="entry name" value="GH18_2"/>
    <property type="match status" value="1"/>
</dbReference>
<reference evidence="4" key="1">
    <citation type="submission" date="2013-09" db="EMBL/GenBank/DDBJ databases">
        <title>The Genome Sequence of Anopheles culicifacies species A.</title>
        <authorList>
            <consortium name="The Broad Institute Genomics Platform"/>
            <person name="Neafsey D.E."/>
            <person name="Besansky N."/>
            <person name="Howell P."/>
            <person name="Walton C."/>
            <person name="Young S.K."/>
            <person name="Zeng Q."/>
            <person name="Gargeya S."/>
            <person name="Fitzgerald M."/>
            <person name="Haas B."/>
            <person name="Abouelleil A."/>
            <person name="Allen A.W."/>
            <person name="Alvarado L."/>
            <person name="Arachchi H.M."/>
            <person name="Berlin A.M."/>
            <person name="Chapman S.B."/>
            <person name="Gainer-Dewar J."/>
            <person name="Goldberg J."/>
            <person name="Griggs A."/>
            <person name="Gujja S."/>
            <person name="Hansen M."/>
            <person name="Howarth C."/>
            <person name="Imamovic A."/>
            <person name="Ireland A."/>
            <person name="Larimer J."/>
            <person name="McCowan C."/>
            <person name="Murphy C."/>
            <person name="Pearson M."/>
            <person name="Poon T.W."/>
            <person name="Priest M."/>
            <person name="Roberts A."/>
            <person name="Saif S."/>
            <person name="Shea T."/>
            <person name="Sisk P."/>
            <person name="Sykes S."/>
            <person name="Wortman J."/>
            <person name="Nusbaum C."/>
            <person name="Birren B."/>
        </authorList>
    </citation>
    <scope>NUCLEOTIDE SEQUENCE [LARGE SCALE GENOMIC DNA]</scope>
    <source>
        <strain evidence="4">A-37</strain>
    </source>
</reference>
<dbReference type="Proteomes" id="UP000075883">
    <property type="component" value="Unassembled WGS sequence"/>
</dbReference>
<reference evidence="3" key="2">
    <citation type="submission" date="2020-05" db="UniProtKB">
        <authorList>
            <consortium name="EnsemblMetazoa"/>
        </authorList>
    </citation>
    <scope>IDENTIFICATION</scope>
    <source>
        <strain evidence="3">A-37</strain>
    </source>
</reference>
<evidence type="ECO:0000313" key="3">
    <source>
        <dbReference type="EnsemblMetazoa" id="ACUA017370-PA"/>
    </source>
</evidence>
<accession>A0A182MFZ4</accession>
<dbReference type="GO" id="GO:0005576">
    <property type="term" value="C:extracellular region"/>
    <property type="evidence" value="ECO:0007669"/>
    <property type="project" value="TreeGrafter"/>
</dbReference>
<keyword evidence="1" id="KW-0732">Signal</keyword>
<dbReference type="Gene3D" id="3.10.50.10">
    <property type="match status" value="1"/>
</dbReference>
<organism evidence="3 4">
    <name type="scientific">Anopheles culicifacies</name>
    <dbReference type="NCBI Taxonomy" id="139723"/>
    <lineage>
        <taxon>Eukaryota</taxon>
        <taxon>Metazoa</taxon>
        <taxon>Ecdysozoa</taxon>
        <taxon>Arthropoda</taxon>
        <taxon>Hexapoda</taxon>
        <taxon>Insecta</taxon>
        <taxon>Pterygota</taxon>
        <taxon>Neoptera</taxon>
        <taxon>Endopterygota</taxon>
        <taxon>Diptera</taxon>
        <taxon>Nematocera</taxon>
        <taxon>Culicoidea</taxon>
        <taxon>Culicidae</taxon>
        <taxon>Anophelinae</taxon>
        <taxon>Anopheles</taxon>
        <taxon>culicifacies species complex</taxon>
    </lineage>
</organism>
<dbReference type="SUPFAM" id="SSF51445">
    <property type="entry name" value="(Trans)glycosidases"/>
    <property type="match status" value="1"/>
</dbReference>
<dbReference type="InterPro" id="IPR029070">
    <property type="entry name" value="Chitinase_insertion_sf"/>
</dbReference>
<dbReference type="Gene3D" id="3.20.20.80">
    <property type="entry name" value="Glycosidases"/>
    <property type="match status" value="1"/>
</dbReference>
<dbReference type="GO" id="GO:0004568">
    <property type="term" value="F:chitinase activity"/>
    <property type="evidence" value="ECO:0007669"/>
    <property type="project" value="TreeGrafter"/>
</dbReference>
<dbReference type="VEuPathDB" id="VectorBase:ACUA017370"/>
<evidence type="ECO:0000313" key="4">
    <source>
        <dbReference type="Proteomes" id="UP000075883"/>
    </source>
</evidence>
<dbReference type="STRING" id="139723.A0A182MFZ4"/>
<dbReference type="EMBL" id="AXCM01003116">
    <property type="status" value="NOT_ANNOTATED_CDS"/>
    <property type="molecule type" value="Genomic_DNA"/>
</dbReference>
<protein>
    <recommendedName>
        <fullName evidence="2">GH18 domain-containing protein</fullName>
    </recommendedName>
</protein>
<dbReference type="GO" id="GO:0006032">
    <property type="term" value="P:chitin catabolic process"/>
    <property type="evidence" value="ECO:0007669"/>
    <property type="project" value="TreeGrafter"/>
</dbReference>
<dbReference type="GO" id="GO:0008061">
    <property type="term" value="F:chitin binding"/>
    <property type="evidence" value="ECO:0007669"/>
    <property type="project" value="InterPro"/>
</dbReference>
<dbReference type="PANTHER" id="PTHR11177">
    <property type="entry name" value="CHITINASE"/>
    <property type="match status" value="1"/>
</dbReference>
<feature type="domain" description="GH18" evidence="2">
    <location>
        <begin position="1"/>
        <end position="288"/>
    </location>
</feature>